<gene>
    <name evidence="1" type="ORF">CYLTODRAFT_417789</name>
</gene>
<evidence type="ECO:0000313" key="1">
    <source>
        <dbReference type="EMBL" id="KIY72585.1"/>
    </source>
</evidence>
<evidence type="ECO:0000313" key="2">
    <source>
        <dbReference type="Proteomes" id="UP000054007"/>
    </source>
</evidence>
<proteinExistence type="predicted"/>
<dbReference type="AlphaFoldDB" id="A0A0D7BQR7"/>
<dbReference type="EMBL" id="KN880442">
    <property type="protein sequence ID" value="KIY72585.1"/>
    <property type="molecule type" value="Genomic_DNA"/>
</dbReference>
<accession>A0A0D7BQR7</accession>
<reference evidence="1 2" key="1">
    <citation type="journal article" date="2015" name="Fungal Genet. Biol.">
        <title>Evolution of novel wood decay mechanisms in Agaricales revealed by the genome sequences of Fistulina hepatica and Cylindrobasidium torrendii.</title>
        <authorList>
            <person name="Floudas D."/>
            <person name="Held B.W."/>
            <person name="Riley R."/>
            <person name="Nagy L.G."/>
            <person name="Koehler G."/>
            <person name="Ransdell A.S."/>
            <person name="Younus H."/>
            <person name="Chow J."/>
            <person name="Chiniquy J."/>
            <person name="Lipzen A."/>
            <person name="Tritt A."/>
            <person name="Sun H."/>
            <person name="Haridas S."/>
            <person name="LaButti K."/>
            <person name="Ohm R.A."/>
            <person name="Kues U."/>
            <person name="Blanchette R.A."/>
            <person name="Grigoriev I.V."/>
            <person name="Minto R.E."/>
            <person name="Hibbett D.S."/>
        </authorList>
    </citation>
    <scope>NUCLEOTIDE SEQUENCE [LARGE SCALE GENOMIC DNA]</scope>
    <source>
        <strain evidence="1 2">FP15055 ss-10</strain>
    </source>
</reference>
<dbReference type="Proteomes" id="UP000054007">
    <property type="component" value="Unassembled WGS sequence"/>
</dbReference>
<protein>
    <submittedName>
        <fullName evidence="1">Uncharacterized protein</fullName>
    </submittedName>
</protein>
<name>A0A0D7BQR7_9AGAR</name>
<organism evidence="1 2">
    <name type="scientific">Cylindrobasidium torrendii FP15055 ss-10</name>
    <dbReference type="NCBI Taxonomy" id="1314674"/>
    <lineage>
        <taxon>Eukaryota</taxon>
        <taxon>Fungi</taxon>
        <taxon>Dikarya</taxon>
        <taxon>Basidiomycota</taxon>
        <taxon>Agaricomycotina</taxon>
        <taxon>Agaricomycetes</taxon>
        <taxon>Agaricomycetidae</taxon>
        <taxon>Agaricales</taxon>
        <taxon>Marasmiineae</taxon>
        <taxon>Physalacriaceae</taxon>
        <taxon>Cylindrobasidium</taxon>
    </lineage>
</organism>
<keyword evidence="2" id="KW-1185">Reference proteome</keyword>
<sequence length="56" mass="6450">MWLAHGAYAGSLARTHGAHPLSAHQQDASVWHPGQKRFPWHYGWKSWLSPTMLRPF</sequence>